<evidence type="ECO:0000313" key="2">
    <source>
        <dbReference type="EMBL" id="GMI31404.1"/>
    </source>
</evidence>
<dbReference type="EMBL" id="BRYB01004458">
    <property type="protein sequence ID" value="GMI31404.1"/>
    <property type="molecule type" value="Genomic_DNA"/>
</dbReference>
<evidence type="ECO:0000313" key="3">
    <source>
        <dbReference type="Proteomes" id="UP001165060"/>
    </source>
</evidence>
<protein>
    <recommendedName>
        <fullName evidence="4">RRM domain-containing protein</fullName>
    </recommendedName>
</protein>
<keyword evidence="3" id="KW-1185">Reference proteome</keyword>
<name>A0ABQ6MR64_9STRA</name>
<dbReference type="Proteomes" id="UP001165060">
    <property type="component" value="Unassembled WGS sequence"/>
</dbReference>
<evidence type="ECO:0008006" key="4">
    <source>
        <dbReference type="Google" id="ProtNLM"/>
    </source>
</evidence>
<proteinExistence type="predicted"/>
<reference evidence="2 3" key="1">
    <citation type="journal article" date="2023" name="Commun. Biol.">
        <title>Genome analysis of Parmales, the sister group of diatoms, reveals the evolutionary specialization of diatoms from phago-mixotrophs to photoautotrophs.</title>
        <authorList>
            <person name="Ban H."/>
            <person name="Sato S."/>
            <person name="Yoshikawa S."/>
            <person name="Yamada K."/>
            <person name="Nakamura Y."/>
            <person name="Ichinomiya M."/>
            <person name="Sato N."/>
            <person name="Blanc-Mathieu R."/>
            <person name="Endo H."/>
            <person name="Kuwata A."/>
            <person name="Ogata H."/>
        </authorList>
    </citation>
    <scope>NUCLEOTIDE SEQUENCE [LARGE SCALE GENOMIC DNA]</scope>
</reference>
<feature type="non-terminal residue" evidence="2">
    <location>
        <position position="103"/>
    </location>
</feature>
<dbReference type="Gene3D" id="3.30.70.330">
    <property type="match status" value="1"/>
</dbReference>
<comment type="caution">
    <text evidence="2">The sequence shown here is derived from an EMBL/GenBank/DDBJ whole genome shotgun (WGS) entry which is preliminary data.</text>
</comment>
<feature type="compositionally biased region" description="Gly residues" evidence="1">
    <location>
        <begin position="86"/>
        <end position="103"/>
    </location>
</feature>
<sequence length="103" mass="10220">MPPRDAASRDAASLYFSYSDPSGVLSPPLVSASMPSYPGVVARLPPGKGFGFLQFPSAQDAQRCLAENAGGLDVLGVELALKRAGGKGGEAGGGRGGGEGGGR</sequence>
<gene>
    <name evidence="2" type="ORF">TeGR_g2156</name>
</gene>
<organism evidence="2 3">
    <name type="scientific">Tetraparma gracilis</name>
    <dbReference type="NCBI Taxonomy" id="2962635"/>
    <lineage>
        <taxon>Eukaryota</taxon>
        <taxon>Sar</taxon>
        <taxon>Stramenopiles</taxon>
        <taxon>Ochrophyta</taxon>
        <taxon>Bolidophyceae</taxon>
        <taxon>Parmales</taxon>
        <taxon>Triparmaceae</taxon>
        <taxon>Tetraparma</taxon>
    </lineage>
</organism>
<dbReference type="InterPro" id="IPR035979">
    <property type="entry name" value="RBD_domain_sf"/>
</dbReference>
<accession>A0ABQ6MR64</accession>
<dbReference type="InterPro" id="IPR012677">
    <property type="entry name" value="Nucleotide-bd_a/b_plait_sf"/>
</dbReference>
<feature type="region of interest" description="Disordered" evidence="1">
    <location>
        <begin position="84"/>
        <end position="103"/>
    </location>
</feature>
<evidence type="ECO:0000256" key="1">
    <source>
        <dbReference type="SAM" id="MobiDB-lite"/>
    </source>
</evidence>
<dbReference type="SUPFAM" id="SSF54928">
    <property type="entry name" value="RNA-binding domain, RBD"/>
    <property type="match status" value="1"/>
</dbReference>